<dbReference type="EMBL" id="BMPD01000014">
    <property type="protein sequence ID" value="GGK85146.1"/>
    <property type="molecule type" value="Genomic_DNA"/>
</dbReference>
<reference evidence="1" key="2">
    <citation type="submission" date="2020-09" db="EMBL/GenBank/DDBJ databases">
        <authorList>
            <person name="Sun Q."/>
            <person name="Ohkuma M."/>
        </authorList>
    </citation>
    <scope>NUCLEOTIDE SEQUENCE</scope>
    <source>
        <strain evidence="1">JCM 19018</strain>
    </source>
</reference>
<gene>
    <name evidence="1" type="ORF">GCM10009067_41570</name>
</gene>
<accession>A0A830F582</accession>
<comment type="caution">
    <text evidence="1">The sequence shown here is derived from an EMBL/GenBank/DDBJ whole genome shotgun (WGS) entry which is preliminary data.</text>
</comment>
<sequence>MLRLRRLNPLSITRTNRPPVPLDLPQNMALMDIAADAMNKAIQGSKTAQEALDTAASEMTRILDT</sequence>
<dbReference type="Proteomes" id="UP000614221">
    <property type="component" value="Unassembled WGS sequence"/>
</dbReference>
<reference evidence="1" key="1">
    <citation type="journal article" date="2014" name="Int. J. Syst. Evol. Microbiol.">
        <title>Complete genome sequence of Corynebacterium casei LMG S-19264T (=DSM 44701T), isolated from a smear-ripened cheese.</title>
        <authorList>
            <consortium name="US DOE Joint Genome Institute (JGI-PGF)"/>
            <person name="Walter F."/>
            <person name="Albersmeier A."/>
            <person name="Kalinowski J."/>
            <person name="Ruckert C."/>
        </authorList>
    </citation>
    <scope>NUCLEOTIDE SEQUENCE</scope>
    <source>
        <strain evidence="1">JCM 19018</strain>
    </source>
</reference>
<evidence type="ECO:0000313" key="1">
    <source>
        <dbReference type="EMBL" id="GGK85146.1"/>
    </source>
</evidence>
<name>A0A830F582_9EURY</name>
<proteinExistence type="predicted"/>
<protein>
    <submittedName>
        <fullName evidence="1">Uncharacterized protein</fullName>
    </submittedName>
</protein>
<dbReference type="Gene3D" id="3.40.190.10">
    <property type="entry name" value="Periplasmic binding protein-like II"/>
    <property type="match status" value="1"/>
</dbReference>
<organism evidence="1 2">
    <name type="scientific">Haloarcula sebkhae</name>
    <dbReference type="NCBI Taxonomy" id="932660"/>
    <lineage>
        <taxon>Archaea</taxon>
        <taxon>Methanobacteriati</taxon>
        <taxon>Methanobacteriota</taxon>
        <taxon>Stenosarchaea group</taxon>
        <taxon>Halobacteria</taxon>
        <taxon>Halobacteriales</taxon>
        <taxon>Haloarculaceae</taxon>
        <taxon>Haloarcula</taxon>
    </lineage>
</organism>
<evidence type="ECO:0000313" key="2">
    <source>
        <dbReference type="Proteomes" id="UP000614221"/>
    </source>
</evidence>
<dbReference type="AlphaFoldDB" id="A0A830F582"/>